<organism evidence="7 8">
    <name type="scientific">Cylindrodendrum hubeiense</name>
    <dbReference type="NCBI Taxonomy" id="595255"/>
    <lineage>
        <taxon>Eukaryota</taxon>
        <taxon>Fungi</taxon>
        <taxon>Dikarya</taxon>
        <taxon>Ascomycota</taxon>
        <taxon>Pezizomycotina</taxon>
        <taxon>Sordariomycetes</taxon>
        <taxon>Hypocreomycetidae</taxon>
        <taxon>Hypocreales</taxon>
        <taxon>Nectriaceae</taxon>
        <taxon>Cylindrodendrum</taxon>
    </lineage>
</organism>
<evidence type="ECO:0000313" key="7">
    <source>
        <dbReference type="EMBL" id="KAF7555804.1"/>
    </source>
</evidence>
<dbReference type="Proteomes" id="UP000722485">
    <property type="component" value="Unassembled WGS sequence"/>
</dbReference>
<evidence type="ECO:0000313" key="8">
    <source>
        <dbReference type="Proteomes" id="UP000722485"/>
    </source>
</evidence>
<protein>
    <recommendedName>
        <fullName evidence="9">DUF300-domain-containing protein</fullName>
    </recommendedName>
</protein>
<dbReference type="Pfam" id="PF03619">
    <property type="entry name" value="Solute_trans_a"/>
    <property type="match status" value="1"/>
</dbReference>
<feature type="transmembrane region" description="Helical" evidence="6">
    <location>
        <begin position="66"/>
        <end position="86"/>
    </location>
</feature>
<keyword evidence="2 6" id="KW-0812">Transmembrane</keyword>
<evidence type="ECO:0000256" key="4">
    <source>
        <dbReference type="ARBA" id="ARBA00023136"/>
    </source>
</evidence>
<dbReference type="GO" id="GO:0016020">
    <property type="term" value="C:membrane"/>
    <property type="evidence" value="ECO:0007669"/>
    <property type="project" value="UniProtKB-SubCell"/>
</dbReference>
<keyword evidence="4 6" id="KW-0472">Membrane</keyword>
<accession>A0A9P5LC48</accession>
<evidence type="ECO:0008006" key="9">
    <source>
        <dbReference type="Google" id="ProtNLM"/>
    </source>
</evidence>
<feature type="transmembrane region" description="Helical" evidence="6">
    <location>
        <begin position="160"/>
        <end position="185"/>
    </location>
</feature>
<evidence type="ECO:0000256" key="5">
    <source>
        <dbReference type="SAM" id="MobiDB-lite"/>
    </source>
</evidence>
<dbReference type="OrthoDB" id="5348404at2759"/>
<feature type="transmembrane region" description="Helical" evidence="6">
    <location>
        <begin position="92"/>
        <end position="117"/>
    </location>
</feature>
<comment type="caution">
    <text evidence="7">The sequence shown here is derived from an EMBL/GenBank/DDBJ whole genome shotgun (WGS) entry which is preliminary data.</text>
</comment>
<proteinExistence type="predicted"/>
<gene>
    <name evidence="7" type="ORF">G7Z17_g1894</name>
</gene>
<dbReference type="PANTHER" id="PTHR23423">
    <property type="entry name" value="ORGANIC SOLUTE TRANSPORTER-RELATED"/>
    <property type="match status" value="1"/>
</dbReference>
<name>A0A9P5LC48_9HYPO</name>
<feature type="transmembrane region" description="Helical" evidence="6">
    <location>
        <begin position="282"/>
        <end position="304"/>
    </location>
</feature>
<dbReference type="EMBL" id="JAANBB010000017">
    <property type="protein sequence ID" value="KAF7555804.1"/>
    <property type="molecule type" value="Genomic_DNA"/>
</dbReference>
<feature type="transmembrane region" description="Helical" evidence="6">
    <location>
        <begin position="239"/>
        <end position="262"/>
    </location>
</feature>
<evidence type="ECO:0000256" key="1">
    <source>
        <dbReference type="ARBA" id="ARBA00004141"/>
    </source>
</evidence>
<evidence type="ECO:0000256" key="2">
    <source>
        <dbReference type="ARBA" id="ARBA00022692"/>
    </source>
</evidence>
<feature type="transmembrane region" description="Helical" evidence="6">
    <location>
        <begin position="205"/>
        <end position="227"/>
    </location>
</feature>
<keyword evidence="3 6" id="KW-1133">Transmembrane helix</keyword>
<sequence length="537" mass="59684">MVAQCNATLEDMSSPKNQKDIVGSFTFPELARIVGSGTTLVAVLVSLYLIWRHALNYTKPREQRHIIRILFMVPVYAVSSLLQIFFYEHAVYIEVISQCYEAFALAAFFALVCHYVAPDIHSQKAFFRGMKPKPWIWPISLFAKCCGGQRGPWRTPRSGLTWFNVCWISIYQYCFTRIAAGAIAVSTEAVDKYCESSNNPAFAHIWVQAINMVAVTIAMACIVQVYVQLKEPLAEQKLFTKILAIKLVVFLVLWQTVLLSIGTSTVDALKPSSKLSRGDIKVGISSLLVCCEMSLFAIFHLWAFSFRPYVPGARSTFYPLPDPASGGPQLENKHQPASGGPMGILALIDAMNPWDLVKAVGRGVRWLFVGVKHRKQDVSYATAMPLDSRPISPDGRRTSQSSDAPLKPHGSGNSDDPVLPPNYSQGNYPVPGDGRYEPMRSPDEVTYPHRMTQSQPYDYGRTHLPQPEPYDGGRSYMSQPEPYGAGHMQMSQPEPYGAGHAQVSQPEPYNPGRAHTTPSPPAQSYGIEGQRPDYRRG</sequence>
<feature type="compositionally biased region" description="Basic and acidic residues" evidence="5">
    <location>
        <begin position="434"/>
        <end position="447"/>
    </location>
</feature>
<feature type="region of interest" description="Disordered" evidence="5">
    <location>
        <begin position="384"/>
        <end position="537"/>
    </location>
</feature>
<comment type="subcellular location">
    <subcellularLocation>
        <location evidence="1">Membrane</location>
        <topology evidence="1">Multi-pass membrane protein</topology>
    </subcellularLocation>
</comment>
<dbReference type="InterPro" id="IPR005178">
    <property type="entry name" value="Ostalpha/TMEM184C"/>
</dbReference>
<evidence type="ECO:0000256" key="6">
    <source>
        <dbReference type="SAM" id="Phobius"/>
    </source>
</evidence>
<dbReference type="SMART" id="SM01417">
    <property type="entry name" value="Solute_trans_a"/>
    <property type="match status" value="1"/>
</dbReference>
<evidence type="ECO:0000256" key="3">
    <source>
        <dbReference type="ARBA" id="ARBA00022989"/>
    </source>
</evidence>
<keyword evidence="8" id="KW-1185">Reference proteome</keyword>
<reference evidence="7" key="1">
    <citation type="submission" date="2020-03" db="EMBL/GenBank/DDBJ databases">
        <title>Draft Genome Sequence of Cylindrodendrum hubeiense.</title>
        <authorList>
            <person name="Buettner E."/>
            <person name="Kellner H."/>
        </authorList>
    </citation>
    <scope>NUCLEOTIDE SEQUENCE</scope>
    <source>
        <strain evidence="7">IHI 201604</strain>
    </source>
</reference>
<feature type="transmembrane region" description="Helical" evidence="6">
    <location>
        <begin position="33"/>
        <end position="54"/>
    </location>
</feature>
<dbReference type="AlphaFoldDB" id="A0A9P5LC48"/>